<dbReference type="Gramene" id="QL11p030305:mrna">
    <property type="protein sequence ID" value="QL11p030305:mrna"/>
    <property type="gene ID" value="QL11p030305"/>
</dbReference>
<dbReference type="EMBL" id="LRBV02000011">
    <property type="status" value="NOT_ANNOTATED_CDS"/>
    <property type="molecule type" value="Genomic_DNA"/>
</dbReference>
<dbReference type="InterPro" id="IPR001278">
    <property type="entry name" value="Arg-tRNA-ligase"/>
</dbReference>
<dbReference type="EnsemblPlants" id="QL11p030305:mrna">
    <property type="protein sequence ID" value="QL11p030305:mrna"/>
    <property type="gene ID" value="QL11p030305"/>
</dbReference>
<keyword evidence="4" id="KW-1185">Reference proteome</keyword>
<keyword evidence="1" id="KW-0030">Aminoacyl-tRNA synthetase</keyword>
<dbReference type="PANTHER" id="PTHR11956">
    <property type="entry name" value="ARGINYL-TRNA SYNTHETASE"/>
    <property type="match status" value="1"/>
</dbReference>
<proteinExistence type="inferred from homology"/>
<reference evidence="3 4" key="1">
    <citation type="journal article" date="2016" name="G3 (Bethesda)">
        <title>First Draft Assembly and Annotation of the Genome of a California Endemic Oak Quercus lobata Nee (Fagaceae).</title>
        <authorList>
            <person name="Sork V.L."/>
            <person name="Fitz-Gibbon S.T."/>
            <person name="Puiu D."/>
            <person name="Crepeau M."/>
            <person name="Gugger P.F."/>
            <person name="Sherman R."/>
            <person name="Stevens K."/>
            <person name="Langley C.H."/>
            <person name="Pellegrini M."/>
            <person name="Salzberg S.L."/>
        </authorList>
    </citation>
    <scope>NUCLEOTIDE SEQUENCE [LARGE SCALE GENOMIC DNA]</scope>
    <source>
        <strain evidence="3 4">cv. SW786</strain>
    </source>
</reference>
<dbReference type="Proteomes" id="UP000594261">
    <property type="component" value="Chromosome 11"/>
</dbReference>
<dbReference type="Pfam" id="PF00750">
    <property type="entry name" value="tRNA-synt_1d"/>
    <property type="match status" value="1"/>
</dbReference>
<accession>A0A7N2MXX0</accession>
<feature type="domain" description="Arginyl-tRNA synthetase catalytic core" evidence="2">
    <location>
        <begin position="3"/>
        <end position="117"/>
    </location>
</feature>
<dbReference type="SUPFAM" id="SSF52374">
    <property type="entry name" value="Nucleotidylyl transferase"/>
    <property type="match status" value="1"/>
</dbReference>
<evidence type="ECO:0000313" key="4">
    <source>
        <dbReference type="Proteomes" id="UP000594261"/>
    </source>
</evidence>
<comment type="similarity">
    <text evidence="1">Belongs to the class-I aminoacyl-tRNA synthetase family.</text>
</comment>
<evidence type="ECO:0000313" key="3">
    <source>
        <dbReference type="EnsemblPlants" id="QL11p030305:mrna"/>
    </source>
</evidence>
<dbReference type="InterPro" id="IPR035684">
    <property type="entry name" value="ArgRS_core"/>
</dbReference>
<keyword evidence="1" id="KW-0648">Protein biosynthesis</keyword>
<protein>
    <recommendedName>
        <fullName evidence="2">Arginyl-tRNA synthetase catalytic core domain-containing protein</fullName>
    </recommendedName>
</protein>
<dbReference type="InterPro" id="IPR014729">
    <property type="entry name" value="Rossmann-like_a/b/a_fold"/>
</dbReference>
<dbReference type="InParanoid" id="A0A7N2MXX0"/>
<dbReference type="Gene3D" id="3.40.50.620">
    <property type="entry name" value="HUPs"/>
    <property type="match status" value="1"/>
</dbReference>
<keyword evidence="1" id="KW-0547">Nucleotide-binding</keyword>
<dbReference type="GO" id="GO:0005524">
    <property type="term" value="F:ATP binding"/>
    <property type="evidence" value="ECO:0007669"/>
    <property type="project" value="UniProtKB-KW"/>
</dbReference>
<name>A0A7N2MXX0_QUELO</name>
<dbReference type="GO" id="GO:0006420">
    <property type="term" value="P:arginyl-tRNA aminoacylation"/>
    <property type="evidence" value="ECO:0007669"/>
    <property type="project" value="InterPro"/>
</dbReference>
<keyword evidence="1" id="KW-0436">Ligase</keyword>
<dbReference type="PANTHER" id="PTHR11956:SF5">
    <property type="entry name" value="ARGININE--TRNA LIGASE, CYTOPLASMIC"/>
    <property type="match status" value="1"/>
</dbReference>
<keyword evidence="1" id="KW-0067">ATP-binding</keyword>
<dbReference type="AlphaFoldDB" id="A0A7N2MXX0"/>
<dbReference type="GO" id="GO:0004814">
    <property type="term" value="F:arginine-tRNA ligase activity"/>
    <property type="evidence" value="ECO:0007669"/>
    <property type="project" value="InterPro"/>
</dbReference>
<reference evidence="3" key="2">
    <citation type="submission" date="2021-01" db="UniProtKB">
        <authorList>
            <consortium name="EnsemblPlants"/>
        </authorList>
    </citation>
    <scope>IDENTIFICATION</scope>
</reference>
<evidence type="ECO:0000256" key="1">
    <source>
        <dbReference type="RuleBase" id="RU363038"/>
    </source>
</evidence>
<sequence length="117" mass="13356">MYRYRLNEEKAKSMIYVTDVGQQQHFDMVFKTGKRAGWLSTDDNACLKASHMGFGLVLGDDKKRFRTRSSEVVRLADLLDEAKSRCKTTLIERGKGDEWTEEELEQTAEAIGYGAVK</sequence>
<evidence type="ECO:0000259" key="2">
    <source>
        <dbReference type="Pfam" id="PF00750"/>
    </source>
</evidence>
<organism evidence="3 4">
    <name type="scientific">Quercus lobata</name>
    <name type="common">Valley oak</name>
    <dbReference type="NCBI Taxonomy" id="97700"/>
    <lineage>
        <taxon>Eukaryota</taxon>
        <taxon>Viridiplantae</taxon>
        <taxon>Streptophyta</taxon>
        <taxon>Embryophyta</taxon>
        <taxon>Tracheophyta</taxon>
        <taxon>Spermatophyta</taxon>
        <taxon>Magnoliopsida</taxon>
        <taxon>eudicotyledons</taxon>
        <taxon>Gunneridae</taxon>
        <taxon>Pentapetalae</taxon>
        <taxon>rosids</taxon>
        <taxon>fabids</taxon>
        <taxon>Fagales</taxon>
        <taxon>Fagaceae</taxon>
        <taxon>Quercus</taxon>
    </lineage>
</organism>
<dbReference type="OMA" id="AEMAGWY"/>